<dbReference type="PANTHER" id="PTHR21700:SF30">
    <property type="entry name" value="TRANSTHYRETIN-LIKE FAMILY PROTEIN"/>
    <property type="match status" value="1"/>
</dbReference>
<dbReference type="InterPro" id="IPR038479">
    <property type="entry name" value="Transthyretin-like_sf"/>
</dbReference>
<accession>A0A3P6TXY3</accession>
<reference evidence="6 7" key="1">
    <citation type="submission" date="2018-08" db="EMBL/GenBank/DDBJ databases">
        <authorList>
            <person name="Laetsch R D."/>
            <person name="Stevens L."/>
            <person name="Kumar S."/>
            <person name="Blaxter L. M."/>
        </authorList>
    </citation>
    <scope>NUCLEOTIDE SEQUENCE [LARGE SCALE GENOMIC DNA]</scope>
</reference>
<dbReference type="EMBL" id="UYRX01000047">
    <property type="protein sequence ID" value="VDK71238.1"/>
    <property type="molecule type" value="Genomic_DNA"/>
</dbReference>
<keyword evidence="7" id="KW-1185">Reference proteome</keyword>
<evidence type="ECO:0000256" key="1">
    <source>
        <dbReference type="ARBA" id="ARBA00004613"/>
    </source>
</evidence>
<dbReference type="STRING" id="42156.A0A3P6TXY3"/>
<dbReference type="Pfam" id="PF01060">
    <property type="entry name" value="TTR-52"/>
    <property type="match status" value="1"/>
</dbReference>
<keyword evidence="3" id="KW-0964">Secreted</keyword>
<dbReference type="PANTHER" id="PTHR21700">
    <property type="entry name" value="TRANSTHYRETIN-LIKE FAMILY PROTEIN-RELATED"/>
    <property type="match status" value="1"/>
</dbReference>
<dbReference type="AlphaFoldDB" id="A0A3P6TXY3"/>
<evidence type="ECO:0000313" key="7">
    <source>
        <dbReference type="Proteomes" id="UP000277928"/>
    </source>
</evidence>
<dbReference type="Gene3D" id="2.60.40.3330">
    <property type="match status" value="1"/>
</dbReference>
<keyword evidence="4 5" id="KW-0732">Signal</keyword>
<name>A0A3P6TXY3_LITSI</name>
<evidence type="ECO:0008006" key="8">
    <source>
        <dbReference type="Google" id="ProtNLM"/>
    </source>
</evidence>
<organism evidence="6 7">
    <name type="scientific">Litomosoides sigmodontis</name>
    <name type="common">Filarial nematode worm</name>
    <dbReference type="NCBI Taxonomy" id="42156"/>
    <lineage>
        <taxon>Eukaryota</taxon>
        <taxon>Metazoa</taxon>
        <taxon>Ecdysozoa</taxon>
        <taxon>Nematoda</taxon>
        <taxon>Chromadorea</taxon>
        <taxon>Rhabditida</taxon>
        <taxon>Spirurina</taxon>
        <taxon>Spiruromorpha</taxon>
        <taxon>Filarioidea</taxon>
        <taxon>Onchocercidae</taxon>
        <taxon>Litomosoides</taxon>
    </lineage>
</organism>
<dbReference type="InterPro" id="IPR001534">
    <property type="entry name" value="Transthyretin-like"/>
</dbReference>
<evidence type="ECO:0000256" key="5">
    <source>
        <dbReference type="SAM" id="SignalP"/>
    </source>
</evidence>
<sequence>MELYQRHSFIMFCSQLLLLLILPSVAYGLLGTKKSVTALGELNCGRNYYADLKVELWEADTVGPDDKLNTTYTNNLGQFKVFGQTREIRNIEPYLKVRHFCQNGAIDVRCEITDRFDIPSHYQNKVYNLGRVDLSAASKKRKTKCH</sequence>
<dbReference type="OrthoDB" id="5826894at2759"/>
<evidence type="ECO:0000313" key="6">
    <source>
        <dbReference type="EMBL" id="VDK71238.1"/>
    </source>
</evidence>
<comment type="similarity">
    <text evidence="2">Belongs to the nematode transthyretin-like family.</text>
</comment>
<evidence type="ECO:0000256" key="4">
    <source>
        <dbReference type="ARBA" id="ARBA00022729"/>
    </source>
</evidence>
<feature type="signal peptide" evidence="5">
    <location>
        <begin position="1"/>
        <end position="28"/>
    </location>
</feature>
<dbReference type="Proteomes" id="UP000277928">
    <property type="component" value="Unassembled WGS sequence"/>
</dbReference>
<evidence type="ECO:0000256" key="3">
    <source>
        <dbReference type="ARBA" id="ARBA00022525"/>
    </source>
</evidence>
<comment type="subcellular location">
    <subcellularLocation>
        <location evidence="1">Secreted</location>
    </subcellularLocation>
</comment>
<feature type="chain" id="PRO_5018128969" description="Transthyretin-like family protein" evidence="5">
    <location>
        <begin position="29"/>
        <end position="146"/>
    </location>
</feature>
<proteinExistence type="inferred from homology"/>
<dbReference type="GO" id="GO:0009986">
    <property type="term" value="C:cell surface"/>
    <property type="evidence" value="ECO:0007669"/>
    <property type="project" value="InterPro"/>
</dbReference>
<gene>
    <name evidence="6" type="ORF">NLS_LOCUS1366</name>
</gene>
<evidence type="ECO:0000256" key="2">
    <source>
        <dbReference type="ARBA" id="ARBA00010112"/>
    </source>
</evidence>
<dbReference type="GO" id="GO:0005576">
    <property type="term" value="C:extracellular region"/>
    <property type="evidence" value="ECO:0007669"/>
    <property type="project" value="UniProtKB-SubCell"/>
</dbReference>
<protein>
    <recommendedName>
        <fullName evidence="8">Transthyretin-like family protein</fullName>
    </recommendedName>
</protein>
<dbReference type="OMA" id="WEADTVG"/>